<evidence type="ECO:0000313" key="1">
    <source>
        <dbReference type="EMBL" id="KAI0094540.1"/>
    </source>
</evidence>
<protein>
    <submittedName>
        <fullName evidence="1">Uncharacterized protein</fullName>
    </submittedName>
</protein>
<evidence type="ECO:0000313" key="2">
    <source>
        <dbReference type="Proteomes" id="UP001055072"/>
    </source>
</evidence>
<dbReference type="EMBL" id="MU274900">
    <property type="protein sequence ID" value="KAI0094540.1"/>
    <property type="molecule type" value="Genomic_DNA"/>
</dbReference>
<dbReference type="Proteomes" id="UP001055072">
    <property type="component" value="Unassembled WGS sequence"/>
</dbReference>
<organism evidence="1 2">
    <name type="scientific">Irpex rosettiformis</name>
    <dbReference type="NCBI Taxonomy" id="378272"/>
    <lineage>
        <taxon>Eukaryota</taxon>
        <taxon>Fungi</taxon>
        <taxon>Dikarya</taxon>
        <taxon>Basidiomycota</taxon>
        <taxon>Agaricomycotina</taxon>
        <taxon>Agaricomycetes</taxon>
        <taxon>Polyporales</taxon>
        <taxon>Irpicaceae</taxon>
        <taxon>Irpex</taxon>
    </lineage>
</organism>
<name>A0ACB8ULG2_9APHY</name>
<comment type="caution">
    <text evidence="1">The sequence shown here is derived from an EMBL/GenBank/DDBJ whole genome shotgun (WGS) entry which is preliminary data.</text>
</comment>
<keyword evidence="2" id="KW-1185">Reference proteome</keyword>
<gene>
    <name evidence="1" type="ORF">BDY19DRAFT_26113</name>
</gene>
<reference evidence="1" key="1">
    <citation type="journal article" date="2021" name="Environ. Microbiol.">
        <title>Gene family expansions and transcriptome signatures uncover fungal adaptations to wood decay.</title>
        <authorList>
            <person name="Hage H."/>
            <person name="Miyauchi S."/>
            <person name="Viragh M."/>
            <person name="Drula E."/>
            <person name="Min B."/>
            <person name="Chaduli D."/>
            <person name="Navarro D."/>
            <person name="Favel A."/>
            <person name="Norest M."/>
            <person name="Lesage-Meessen L."/>
            <person name="Balint B."/>
            <person name="Merenyi Z."/>
            <person name="de Eugenio L."/>
            <person name="Morin E."/>
            <person name="Martinez A.T."/>
            <person name="Baldrian P."/>
            <person name="Stursova M."/>
            <person name="Martinez M.J."/>
            <person name="Novotny C."/>
            <person name="Magnuson J.K."/>
            <person name="Spatafora J.W."/>
            <person name="Maurice S."/>
            <person name="Pangilinan J."/>
            <person name="Andreopoulos W."/>
            <person name="LaButti K."/>
            <person name="Hundley H."/>
            <person name="Na H."/>
            <person name="Kuo A."/>
            <person name="Barry K."/>
            <person name="Lipzen A."/>
            <person name="Henrissat B."/>
            <person name="Riley R."/>
            <person name="Ahrendt S."/>
            <person name="Nagy L.G."/>
            <person name="Grigoriev I.V."/>
            <person name="Martin F."/>
            <person name="Rosso M.N."/>
        </authorList>
    </citation>
    <scope>NUCLEOTIDE SEQUENCE</scope>
    <source>
        <strain evidence="1">CBS 384.51</strain>
    </source>
</reference>
<accession>A0ACB8ULG2</accession>
<sequence>MSPSSIHGLPTEILVLIFDYGGHLCLHEEGLPFAVKASHVSRQWRDVALGTPFVWSGIPVHPSRPTLTDHYLARSENSPLDVYFHFKKQVKVGEALTHLLRHRRRWRNLYVDAGTGGVVFVVILSLKDAGSSLPILQHFELNFTGKPTTIGRLPEIFTDSTPPKLCSLTMRGTSFNMLSPVFRNATQLDLSFLPRDMGNPTFSTFNLLMSGLTNLTHLKLASVFPKLIEGVDYGSIELPLLHTLELIMHKEEDYVPLFFSIICAPTLHTLRFESKWSTTWDGFLSCVDITSATFANLQNLALTMTMSAMPDSVTVYPELFMGFPELKILSLSAFHDDLIMRVFLWPWMHICDVGDMNPLDDYERIVFYDFSNMAIWPNLELLVRRLWMS</sequence>
<proteinExistence type="predicted"/>